<dbReference type="PROSITE" id="PS50109">
    <property type="entry name" value="HIS_KIN"/>
    <property type="match status" value="1"/>
</dbReference>
<feature type="compositionally biased region" description="Pro residues" evidence="11">
    <location>
        <begin position="42"/>
        <end position="85"/>
    </location>
</feature>
<feature type="transmembrane region" description="Helical" evidence="12">
    <location>
        <begin position="90"/>
        <end position="112"/>
    </location>
</feature>
<dbReference type="SUPFAM" id="SSF158472">
    <property type="entry name" value="HAMP domain-like"/>
    <property type="match status" value="1"/>
</dbReference>
<dbReference type="GO" id="GO:0005886">
    <property type="term" value="C:plasma membrane"/>
    <property type="evidence" value="ECO:0007669"/>
    <property type="project" value="TreeGrafter"/>
</dbReference>
<evidence type="ECO:0000256" key="4">
    <source>
        <dbReference type="ARBA" id="ARBA00022553"/>
    </source>
</evidence>
<evidence type="ECO:0000256" key="10">
    <source>
        <dbReference type="ARBA" id="ARBA00023136"/>
    </source>
</evidence>
<keyword evidence="10 12" id="KW-0472">Membrane</keyword>
<keyword evidence="4" id="KW-0597">Phosphoprotein</keyword>
<dbReference type="InterPro" id="IPR050428">
    <property type="entry name" value="TCS_sensor_his_kinase"/>
</dbReference>
<dbReference type="Pfam" id="PF00512">
    <property type="entry name" value="HisKA"/>
    <property type="match status" value="1"/>
</dbReference>
<dbReference type="EC" id="2.7.13.3" evidence="3"/>
<dbReference type="InterPro" id="IPR005467">
    <property type="entry name" value="His_kinase_dom"/>
</dbReference>
<dbReference type="Gene3D" id="1.10.8.500">
    <property type="entry name" value="HAMP domain in histidine kinase"/>
    <property type="match status" value="1"/>
</dbReference>
<keyword evidence="7" id="KW-0418">Kinase</keyword>
<dbReference type="GO" id="GO:0000155">
    <property type="term" value="F:phosphorelay sensor kinase activity"/>
    <property type="evidence" value="ECO:0007669"/>
    <property type="project" value="InterPro"/>
</dbReference>
<keyword evidence="8 12" id="KW-1133">Transmembrane helix</keyword>
<accession>A0A4S4B4D9</accession>
<evidence type="ECO:0000256" key="1">
    <source>
        <dbReference type="ARBA" id="ARBA00000085"/>
    </source>
</evidence>
<dbReference type="Pfam" id="PF02518">
    <property type="entry name" value="HATPase_c"/>
    <property type="match status" value="1"/>
</dbReference>
<dbReference type="EMBL" id="SSOC01000001">
    <property type="protein sequence ID" value="THF67580.1"/>
    <property type="molecule type" value="Genomic_DNA"/>
</dbReference>
<dbReference type="PANTHER" id="PTHR45436:SF15">
    <property type="entry name" value="SENSOR HISTIDINE KINASE CUSS"/>
    <property type="match status" value="1"/>
</dbReference>
<dbReference type="InterPro" id="IPR003660">
    <property type="entry name" value="HAMP_dom"/>
</dbReference>
<dbReference type="PRINTS" id="PR00344">
    <property type="entry name" value="BCTRLSENSOR"/>
</dbReference>
<sequence length="398" mass="42557">MGRLFWKFFFFFWLAQLVTSLGVGVTIWLLRPDSDASTPVFQHPPPGVFPPPGALAPPPGGQDHPPPAPASAPPQPDRSPPAPPPWMPPLMPLMAGSLVSLLFAALLAWYFARPIRKLRGAFEAVAAGRLDTRIGDSLASRDDELASLGQDFDRMAERLQDLLDGRQRLLHDVSHELRSPLARLQAAADLARRHPERGVAFIERVERESVRMDRLVGELLTLARLDAGMAEGAAEEVDLADLIARIAEDAELEGRARACAIAMAVEEGLHVAGQPELLHRMLENVVRNAVRHSPEGGSVRIEAYGDSGQGVAVVDIADMGPGVPEEDLERIFQPFRRGEGAGAGGYGLGLAITRRVAEAHGGSVRAANRPGGGLRVSIALPMRAARAAVPAGEGGDGR</sequence>
<feature type="domain" description="Histidine kinase" evidence="13">
    <location>
        <begin position="172"/>
        <end position="384"/>
    </location>
</feature>
<reference evidence="15 16" key="1">
    <citation type="submission" date="2019-04" db="EMBL/GenBank/DDBJ databases">
        <title>Azoarcus nasutitermitis sp. nov. isolated from termite nest.</title>
        <authorList>
            <person name="Lin S.-Y."/>
            <person name="Hameed A."/>
            <person name="Hsu Y.-H."/>
            <person name="Young C.-C."/>
        </authorList>
    </citation>
    <scope>NUCLEOTIDE SEQUENCE [LARGE SCALE GENOMIC DNA]</scope>
    <source>
        <strain evidence="15 16">CC-YHH838</strain>
    </source>
</reference>
<protein>
    <recommendedName>
        <fullName evidence="3">histidine kinase</fullName>
        <ecNumber evidence="3">2.7.13.3</ecNumber>
    </recommendedName>
</protein>
<dbReference type="CDD" id="cd00082">
    <property type="entry name" value="HisKA"/>
    <property type="match status" value="1"/>
</dbReference>
<dbReference type="PANTHER" id="PTHR45436">
    <property type="entry name" value="SENSOR HISTIDINE KINASE YKOH"/>
    <property type="match status" value="1"/>
</dbReference>
<gene>
    <name evidence="15" type="ORF">E6C76_02700</name>
</gene>
<evidence type="ECO:0000256" key="7">
    <source>
        <dbReference type="ARBA" id="ARBA00022777"/>
    </source>
</evidence>
<dbReference type="SUPFAM" id="SSF47384">
    <property type="entry name" value="Homodimeric domain of signal transducing histidine kinase"/>
    <property type="match status" value="1"/>
</dbReference>
<dbReference type="Proteomes" id="UP000308430">
    <property type="component" value="Unassembled WGS sequence"/>
</dbReference>
<dbReference type="InterPro" id="IPR036890">
    <property type="entry name" value="HATPase_C_sf"/>
</dbReference>
<feature type="domain" description="HAMP" evidence="14">
    <location>
        <begin position="109"/>
        <end position="164"/>
    </location>
</feature>
<evidence type="ECO:0000256" key="3">
    <source>
        <dbReference type="ARBA" id="ARBA00012438"/>
    </source>
</evidence>
<evidence type="ECO:0000259" key="14">
    <source>
        <dbReference type="PROSITE" id="PS50885"/>
    </source>
</evidence>
<comment type="caution">
    <text evidence="15">The sequence shown here is derived from an EMBL/GenBank/DDBJ whole genome shotgun (WGS) entry which is preliminary data.</text>
</comment>
<evidence type="ECO:0000256" key="8">
    <source>
        <dbReference type="ARBA" id="ARBA00022989"/>
    </source>
</evidence>
<dbReference type="SMART" id="SM00304">
    <property type="entry name" value="HAMP"/>
    <property type="match status" value="1"/>
</dbReference>
<evidence type="ECO:0000256" key="5">
    <source>
        <dbReference type="ARBA" id="ARBA00022679"/>
    </source>
</evidence>
<dbReference type="Gene3D" id="1.10.287.130">
    <property type="match status" value="1"/>
</dbReference>
<dbReference type="Gene3D" id="3.30.565.10">
    <property type="entry name" value="Histidine kinase-like ATPase, C-terminal domain"/>
    <property type="match status" value="1"/>
</dbReference>
<name>A0A4S4B4D9_9RHOO</name>
<evidence type="ECO:0000313" key="16">
    <source>
        <dbReference type="Proteomes" id="UP000308430"/>
    </source>
</evidence>
<dbReference type="InterPro" id="IPR003594">
    <property type="entry name" value="HATPase_dom"/>
</dbReference>
<keyword evidence="5" id="KW-0808">Transferase</keyword>
<dbReference type="SMART" id="SM00387">
    <property type="entry name" value="HATPase_c"/>
    <property type="match status" value="1"/>
</dbReference>
<dbReference type="OrthoDB" id="9804645at2"/>
<keyword evidence="9" id="KW-0902">Two-component regulatory system</keyword>
<dbReference type="InterPro" id="IPR004358">
    <property type="entry name" value="Sig_transdc_His_kin-like_C"/>
</dbReference>
<dbReference type="InterPro" id="IPR003661">
    <property type="entry name" value="HisK_dim/P_dom"/>
</dbReference>
<dbReference type="InterPro" id="IPR036097">
    <property type="entry name" value="HisK_dim/P_sf"/>
</dbReference>
<evidence type="ECO:0000256" key="2">
    <source>
        <dbReference type="ARBA" id="ARBA00004141"/>
    </source>
</evidence>
<evidence type="ECO:0000256" key="12">
    <source>
        <dbReference type="SAM" id="Phobius"/>
    </source>
</evidence>
<dbReference type="CDD" id="cd06225">
    <property type="entry name" value="HAMP"/>
    <property type="match status" value="1"/>
</dbReference>
<dbReference type="PROSITE" id="PS50885">
    <property type="entry name" value="HAMP"/>
    <property type="match status" value="1"/>
</dbReference>
<evidence type="ECO:0000313" key="15">
    <source>
        <dbReference type="EMBL" id="THF67580.1"/>
    </source>
</evidence>
<comment type="catalytic activity">
    <reaction evidence="1">
        <text>ATP + protein L-histidine = ADP + protein N-phospho-L-histidine.</text>
        <dbReference type="EC" id="2.7.13.3"/>
    </reaction>
</comment>
<keyword evidence="16" id="KW-1185">Reference proteome</keyword>
<proteinExistence type="predicted"/>
<dbReference type="Pfam" id="PF00672">
    <property type="entry name" value="HAMP"/>
    <property type="match status" value="1"/>
</dbReference>
<organism evidence="15 16">
    <name type="scientific">Pseudothauera nasutitermitis</name>
    <dbReference type="NCBI Taxonomy" id="2565930"/>
    <lineage>
        <taxon>Bacteria</taxon>
        <taxon>Pseudomonadati</taxon>
        <taxon>Pseudomonadota</taxon>
        <taxon>Betaproteobacteria</taxon>
        <taxon>Rhodocyclales</taxon>
        <taxon>Zoogloeaceae</taxon>
        <taxon>Pseudothauera</taxon>
    </lineage>
</organism>
<evidence type="ECO:0000256" key="9">
    <source>
        <dbReference type="ARBA" id="ARBA00023012"/>
    </source>
</evidence>
<evidence type="ECO:0000256" key="11">
    <source>
        <dbReference type="SAM" id="MobiDB-lite"/>
    </source>
</evidence>
<evidence type="ECO:0000256" key="6">
    <source>
        <dbReference type="ARBA" id="ARBA00022692"/>
    </source>
</evidence>
<evidence type="ECO:0000259" key="13">
    <source>
        <dbReference type="PROSITE" id="PS50109"/>
    </source>
</evidence>
<dbReference type="SUPFAM" id="SSF55874">
    <property type="entry name" value="ATPase domain of HSP90 chaperone/DNA topoisomerase II/histidine kinase"/>
    <property type="match status" value="1"/>
</dbReference>
<dbReference type="AlphaFoldDB" id="A0A4S4B4D9"/>
<dbReference type="SMART" id="SM00388">
    <property type="entry name" value="HisKA"/>
    <property type="match status" value="1"/>
</dbReference>
<keyword evidence="6 12" id="KW-0812">Transmembrane</keyword>
<feature type="region of interest" description="Disordered" evidence="11">
    <location>
        <begin position="40"/>
        <end position="85"/>
    </location>
</feature>
<comment type="subcellular location">
    <subcellularLocation>
        <location evidence="2">Membrane</location>
        <topology evidence="2">Multi-pass membrane protein</topology>
    </subcellularLocation>
</comment>